<comment type="caution">
    <text evidence="3">The sequence shown here is derived from an EMBL/GenBank/DDBJ whole genome shotgun (WGS) entry which is preliminary data.</text>
</comment>
<protein>
    <recommendedName>
        <fullName evidence="2">DUF4396 domain-containing protein</fullName>
    </recommendedName>
</protein>
<feature type="transmembrane region" description="Helical" evidence="1">
    <location>
        <begin position="6"/>
        <end position="26"/>
    </location>
</feature>
<dbReference type="AlphaFoldDB" id="H1DKT6"/>
<accession>H1DKT6</accession>
<dbReference type="HOGENOM" id="CLU_030096_0_0_10"/>
<name>H1DKT6_9BACT</name>
<feature type="transmembrane region" description="Helical" evidence="1">
    <location>
        <begin position="124"/>
        <end position="157"/>
    </location>
</feature>
<dbReference type="InterPro" id="IPR025509">
    <property type="entry name" value="DUF4396"/>
</dbReference>
<evidence type="ECO:0000313" key="4">
    <source>
        <dbReference type="Proteomes" id="UP000004892"/>
    </source>
</evidence>
<dbReference type="RefSeq" id="WP_009138015.1">
    <property type="nucleotide sequence ID" value="NZ_JH594598.1"/>
</dbReference>
<dbReference type="eggNOG" id="COG2132">
    <property type="taxonomic scope" value="Bacteria"/>
</dbReference>
<feature type="transmembrane region" description="Helical" evidence="1">
    <location>
        <begin position="212"/>
        <end position="235"/>
    </location>
</feature>
<evidence type="ECO:0000256" key="1">
    <source>
        <dbReference type="SAM" id="Phobius"/>
    </source>
</evidence>
<dbReference type="EMBL" id="ADMC01000032">
    <property type="protein sequence ID" value="EHP45396.1"/>
    <property type="molecule type" value="Genomic_DNA"/>
</dbReference>
<keyword evidence="4" id="KW-1185">Reference proteome</keyword>
<evidence type="ECO:0000259" key="2">
    <source>
        <dbReference type="Pfam" id="PF14342"/>
    </source>
</evidence>
<dbReference type="Proteomes" id="UP000004892">
    <property type="component" value="Unassembled WGS sequence"/>
</dbReference>
<proteinExistence type="predicted"/>
<dbReference type="PATRIC" id="fig|742817.3.peg.3072"/>
<gene>
    <name evidence="3" type="ORF">HMPREF9449_02872</name>
</gene>
<evidence type="ECO:0000313" key="3">
    <source>
        <dbReference type="EMBL" id="EHP45396.1"/>
    </source>
</evidence>
<feature type="domain" description="DUF4396" evidence="2">
    <location>
        <begin position="98"/>
        <end position="240"/>
    </location>
</feature>
<dbReference type="STRING" id="742817.HMPREF9449_02872"/>
<reference evidence="3 4" key="1">
    <citation type="submission" date="2012-01" db="EMBL/GenBank/DDBJ databases">
        <title>The Genome Sequence of Odoribacter laneus YIT 12061.</title>
        <authorList>
            <consortium name="The Broad Institute Genome Sequencing Platform"/>
            <person name="Earl A."/>
            <person name="Ward D."/>
            <person name="Feldgarden M."/>
            <person name="Gevers D."/>
            <person name="Morotomi M."/>
            <person name="Young S.K."/>
            <person name="Zeng Q."/>
            <person name="Gargeya S."/>
            <person name="Fitzgerald M."/>
            <person name="Haas B."/>
            <person name="Abouelleil A."/>
            <person name="Alvarado L."/>
            <person name="Arachchi H.M."/>
            <person name="Berlin A."/>
            <person name="Chapman S.B."/>
            <person name="Gearin G."/>
            <person name="Goldberg J."/>
            <person name="Griggs A."/>
            <person name="Gujja S."/>
            <person name="Hansen M."/>
            <person name="Heiman D."/>
            <person name="Howarth C."/>
            <person name="Larimer J."/>
            <person name="Lui A."/>
            <person name="MacDonald P.J.P."/>
            <person name="McCowen C."/>
            <person name="Montmayeur A."/>
            <person name="Murphy C."/>
            <person name="Neiman D."/>
            <person name="Pearson M."/>
            <person name="Priest M."/>
            <person name="Roberts A."/>
            <person name="Saif S."/>
            <person name="Shea T."/>
            <person name="Sisk P."/>
            <person name="Stolte C."/>
            <person name="Sykes S."/>
            <person name="Wortman J."/>
            <person name="Nusbaum C."/>
            <person name="Birren B."/>
        </authorList>
    </citation>
    <scope>NUCLEOTIDE SEQUENCE [LARGE SCALE GENOMIC DNA]</scope>
    <source>
        <strain evidence="3 4">YIT 12061</strain>
    </source>
</reference>
<organism evidence="3 4">
    <name type="scientific">Odoribacter laneus YIT 12061</name>
    <dbReference type="NCBI Taxonomy" id="742817"/>
    <lineage>
        <taxon>Bacteria</taxon>
        <taxon>Pseudomonadati</taxon>
        <taxon>Bacteroidota</taxon>
        <taxon>Bacteroidia</taxon>
        <taxon>Bacteroidales</taxon>
        <taxon>Odoribacteraceae</taxon>
        <taxon>Odoribacter</taxon>
    </lineage>
</organism>
<dbReference type="Pfam" id="PF14342">
    <property type="entry name" value="DUF4396"/>
    <property type="match status" value="1"/>
</dbReference>
<keyword evidence="1" id="KW-1133">Transmembrane helix</keyword>
<sequence length="243" mass="27885">MTFFRFISLFFVISGIIVALLLYIDIRKHRQSMKIMEAVWPLSGLWGSWLALWAYYRLGRTKPTEPMHMDMNMNMNMDMPKHSNTSSMQMPGSTPPDWRQVTLSTLHCGAGCTLADILGEWFTYLIPLFIGGSILAGQWVLDYILALFFGIFFQYAAIQAMEHLPVKRALQKALKADFLSLTAWQAGMYGWMAIVMFGLFPNLALPKNSFEYWFMMQIAMCAGFLTSFPVNRFLIRKGIKHGM</sequence>
<feature type="transmembrane region" description="Helical" evidence="1">
    <location>
        <begin position="178"/>
        <end position="200"/>
    </location>
</feature>
<keyword evidence="1" id="KW-0472">Membrane</keyword>
<keyword evidence="1" id="KW-0812">Transmembrane</keyword>
<dbReference type="GeneID" id="98070396"/>